<gene>
    <name evidence="1" type="ORF">A7U43_24685</name>
</gene>
<evidence type="ECO:0008006" key="3">
    <source>
        <dbReference type="Google" id="ProtNLM"/>
    </source>
</evidence>
<dbReference type="SUPFAM" id="SSF52968">
    <property type="entry name" value="B12-dependent dehydatase associated subunit"/>
    <property type="match status" value="1"/>
</dbReference>
<keyword evidence="2" id="KW-1185">Reference proteome</keyword>
<proteinExistence type="predicted"/>
<dbReference type="Gene3D" id="3.40.50.10150">
    <property type="entry name" value="B12-dependent dehydatase associated subunit"/>
    <property type="match status" value="1"/>
</dbReference>
<organism evidence="1 2">
    <name type="scientific">Mycobacterium adipatum</name>
    <dbReference type="NCBI Taxonomy" id="1682113"/>
    <lineage>
        <taxon>Bacteria</taxon>
        <taxon>Bacillati</taxon>
        <taxon>Actinomycetota</taxon>
        <taxon>Actinomycetes</taxon>
        <taxon>Mycobacteriales</taxon>
        <taxon>Mycobacteriaceae</taxon>
        <taxon>Mycobacterium</taxon>
    </lineage>
</organism>
<protein>
    <recommendedName>
        <fullName evidence="3">PduH protein</fullName>
    </recommendedName>
</protein>
<name>A0A172UWA5_9MYCO</name>
<evidence type="ECO:0000313" key="2">
    <source>
        <dbReference type="Proteomes" id="UP000077143"/>
    </source>
</evidence>
<accession>A0A172UWA5</accession>
<dbReference type="Pfam" id="PF02288">
    <property type="entry name" value="Dehydratase_MU"/>
    <property type="match status" value="1"/>
</dbReference>
<sequence length="104" mass="10397">MREVLAGIEEEGVPSSASAVAAGDRDVCAADLAQRAAMQSPLQLGVGIGASGDIRVCHAKLGRPVFGLPAGSTPSAARTMGHNAARIVAGLPLKDLPEDDLGPA</sequence>
<evidence type="ECO:0000313" key="1">
    <source>
        <dbReference type="EMBL" id="ANE83248.1"/>
    </source>
</evidence>
<dbReference type="InterPro" id="IPR010254">
    <property type="entry name" value="B12-dep_deHydtase_bsu"/>
</dbReference>
<reference evidence="1 2" key="1">
    <citation type="submission" date="2016-05" db="EMBL/GenBank/DDBJ databases">
        <title>Complete genome sequence of a phthalic acid esters degrading Mycobacterium sp. YC-RL4.</title>
        <authorList>
            <person name="Ren L."/>
            <person name="Fan S."/>
            <person name="Ruth N."/>
            <person name="Jia Y."/>
            <person name="Wang J."/>
            <person name="Qiao C."/>
        </authorList>
    </citation>
    <scope>NUCLEOTIDE SEQUENCE [LARGE SCALE GENOMIC DNA]</scope>
    <source>
        <strain evidence="1 2">YC-RL4</strain>
    </source>
</reference>
<dbReference type="Proteomes" id="UP000077143">
    <property type="component" value="Chromosome"/>
</dbReference>
<dbReference type="AlphaFoldDB" id="A0A172UWA5"/>
<dbReference type="KEGG" id="madi:A7U43_24685"/>
<dbReference type="EMBL" id="CP015596">
    <property type="protein sequence ID" value="ANE83248.1"/>
    <property type="molecule type" value="Genomic_DNA"/>
</dbReference>
<dbReference type="InterPro" id="IPR003208">
    <property type="entry name" value="Dehydtase/Dehydtase_re"/>
</dbReference>
<dbReference type="STRING" id="1682113.A7U43_24685"/>